<accession>A0A645B7L7</accession>
<reference evidence="3" key="1">
    <citation type="submission" date="2019-08" db="EMBL/GenBank/DDBJ databases">
        <authorList>
            <person name="Kucharzyk K."/>
            <person name="Murdoch R.W."/>
            <person name="Higgins S."/>
            <person name="Loffler F."/>
        </authorList>
    </citation>
    <scope>NUCLEOTIDE SEQUENCE</scope>
</reference>
<keyword evidence="1" id="KW-1133">Transmembrane helix</keyword>
<name>A0A645B7L7_9ZZZZ</name>
<dbReference type="InterPro" id="IPR029058">
    <property type="entry name" value="AB_hydrolase_fold"/>
</dbReference>
<feature type="domain" description="AB hydrolase-1" evidence="2">
    <location>
        <begin position="79"/>
        <end position="190"/>
    </location>
</feature>
<dbReference type="Gene3D" id="3.40.50.1820">
    <property type="entry name" value="alpha/beta hydrolase"/>
    <property type="match status" value="1"/>
</dbReference>
<protein>
    <recommendedName>
        <fullName evidence="2">AB hydrolase-1 domain-containing protein</fullName>
    </recommendedName>
</protein>
<evidence type="ECO:0000259" key="2">
    <source>
        <dbReference type="Pfam" id="PF00561"/>
    </source>
</evidence>
<dbReference type="PANTHER" id="PTHR43798">
    <property type="entry name" value="MONOACYLGLYCEROL LIPASE"/>
    <property type="match status" value="1"/>
</dbReference>
<keyword evidence="1" id="KW-0472">Membrane</keyword>
<dbReference type="EMBL" id="VSSQ01017148">
    <property type="protein sequence ID" value="MPM59153.1"/>
    <property type="molecule type" value="Genomic_DNA"/>
</dbReference>
<dbReference type="GO" id="GO:0016020">
    <property type="term" value="C:membrane"/>
    <property type="evidence" value="ECO:0007669"/>
    <property type="project" value="TreeGrafter"/>
</dbReference>
<dbReference type="AlphaFoldDB" id="A0A645B7L7"/>
<dbReference type="Pfam" id="PF00561">
    <property type="entry name" value="Abhydrolase_1"/>
    <property type="match status" value="1"/>
</dbReference>
<gene>
    <name evidence="3" type="ORF">SDC9_105992</name>
</gene>
<dbReference type="SUPFAM" id="SSF53474">
    <property type="entry name" value="alpha/beta-Hydrolases"/>
    <property type="match status" value="1"/>
</dbReference>
<dbReference type="InterPro" id="IPR000073">
    <property type="entry name" value="AB_hydrolase_1"/>
</dbReference>
<dbReference type="PANTHER" id="PTHR43798:SF33">
    <property type="entry name" value="HYDROLASE, PUTATIVE (AFU_ORTHOLOGUE AFUA_2G14860)-RELATED"/>
    <property type="match status" value="1"/>
</dbReference>
<keyword evidence="1" id="KW-0812">Transmembrane</keyword>
<dbReference type="InterPro" id="IPR050266">
    <property type="entry name" value="AB_hydrolase_sf"/>
</dbReference>
<comment type="caution">
    <text evidence="3">The sequence shown here is derived from an EMBL/GenBank/DDBJ whole genome shotgun (WGS) entry which is preliminary data.</text>
</comment>
<feature type="transmembrane region" description="Helical" evidence="1">
    <location>
        <begin position="20"/>
        <end position="41"/>
    </location>
</feature>
<sequence length="336" mass="37976">MYPSRIEKRRKANLKSKRRFKRYIFSSLICVVFILLIGLSYEKIGEYNDSKKYPQVGKMVDVNNHKINIFSKGEGNTTVVFTGGLNSPSSYADFYPLYSVISKYAKIAVYDRPGHGWSELTDVPRDIDSIVKEMHTALLESGQKPPYILVGHSLASLSIIRFSQTYKNEVSGIVLIDSGSPEYYFKNSAASSSSTAFKYQMLKSLGIARLALYHSNYSSKFVSGQNDLKLLPNELKQLYFSMTLKTMYNKNIIDEGKMISNNAKTILDNKKSGDIPLRILTSESNTLSIPGWEDSQIAFKNWSTNSTQRVVKGSRHSIHQFAPDVINNEIIKLIKN</sequence>
<organism evidence="3">
    <name type="scientific">bioreactor metagenome</name>
    <dbReference type="NCBI Taxonomy" id="1076179"/>
    <lineage>
        <taxon>unclassified sequences</taxon>
        <taxon>metagenomes</taxon>
        <taxon>ecological metagenomes</taxon>
    </lineage>
</organism>
<proteinExistence type="predicted"/>
<evidence type="ECO:0000256" key="1">
    <source>
        <dbReference type="SAM" id="Phobius"/>
    </source>
</evidence>
<evidence type="ECO:0000313" key="3">
    <source>
        <dbReference type="EMBL" id="MPM59153.1"/>
    </source>
</evidence>